<name>A0A0V0RC38_9BILA</name>
<sequence length="63" mass="7346">MHCTIAEAPLLLHLTHVEICRKIRINTNHGSITHLHKCDFIMMYWAKIQSNCDMLGIKEMPNE</sequence>
<protein>
    <submittedName>
        <fullName evidence="1">Uncharacterized protein</fullName>
    </submittedName>
</protein>
<dbReference type="Proteomes" id="UP000054630">
    <property type="component" value="Unassembled WGS sequence"/>
</dbReference>
<dbReference type="AlphaFoldDB" id="A0A0V0RC38"/>
<gene>
    <name evidence="1" type="ORF">T07_4660</name>
</gene>
<evidence type="ECO:0000313" key="2">
    <source>
        <dbReference type="Proteomes" id="UP000054630"/>
    </source>
</evidence>
<dbReference type="EMBL" id="JYDL01000931">
    <property type="protein sequence ID" value="KRX12031.1"/>
    <property type="molecule type" value="Genomic_DNA"/>
</dbReference>
<comment type="caution">
    <text evidence="1">The sequence shown here is derived from an EMBL/GenBank/DDBJ whole genome shotgun (WGS) entry which is preliminary data.</text>
</comment>
<evidence type="ECO:0000313" key="1">
    <source>
        <dbReference type="EMBL" id="KRX12031.1"/>
    </source>
</evidence>
<proteinExistence type="predicted"/>
<dbReference type="OrthoDB" id="10366844at2759"/>
<accession>A0A0V0RC38</accession>
<keyword evidence="2" id="KW-1185">Reference proteome</keyword>
<reference evidence="1 2" key="1">
    <citation type="submission" date="2015-01" db="EMBL/GenBank/DDBJ databases">
        <title>Evolution of Trichinella species and genotypes.</title>
        <authorList>
            <person name="Korhonen P.K."/>
            <person name="Edoardo P."/>
            <person name="Giuseppe L.R."/>
            <person name="Gasser R.B."/>
        </authorList>
    </citation>
    <scope>NUCLEOTIDE SEQUENCE [LARGE SCALE GENOMIC DNA]</scope>
    <source>
        <strain evidence="1">ISS37</strain>
    </source>
</reference>
<organism evidence="1 2">
    <name type="scientific">Trichinella nelsoni</name>
    <dbReference type="NCBI Taxonomy" id="6336"/>
    <lineage>
        <taxon>Eukaryota</taxon>
        <taxon>Metazoa</taxon>
        <taxon>Ecdysozoa</taxon>
        <taxon>Nematoda</taxon>
        <taxon>Enoplea</taxon>
        <taxon>Dorylaimia</taxon>
        <taxon>Trichinellida</taxon>
        <taxon>Trichinellidae</taxon>
        <taxon>Trichinella</taxon>
    </lineage>
</organism>